<dbReference type="PROSITE" id="PS50928">
    <property type="entry name" value="ABC_TM1"/>
    <property type="match status" value="1"/>
</dbReference>
<feature type="transmembrane region" description="Helical" evidence="7">
    <location>
        <begin position="103"/>
        <end position="123"/>
    </location>
</feature>
<dbReference type="Proteomes" id="UP001527882">
    <property type="component" value="Unassembled WGS sequence"/>
</dbReference>
<feature type="transmembrane region" description="Helical" evidence="7">
    <location>
        <begin position="7"/>
        <end position="26"/>
    </location>
</feature>
<keyword evidence="6 7" id="KW-0472">Membrane</keyword>
<comment type="caution">
    <text evidence="9">The sequence shown here is derived from an EMBL/GenBank/DDBJ whole genome shotgun (WGS) entry which is preliminary data.</text>
</comment>
<evidence type="ECO:0000259" key="8">
    <source>
        <dbReference type="PROSITE" id="PS50928"/>
    </source>
</evidence>
<evidence type="ECO:0000256" key="5">
    <source>
        <dbReference type="ARBA" id="ARBA00022989"/>
    </source>
</evidence>
<comment type="subcellular location">
    <subcellularLocation>
        <location evidence="1 7">Cell membrane</location>
        <topology evidence="1 7">Multi-pass membrane protein</topology>
    </subcellularLocation>
</comment>
<evidence type="ECO:0000256" key="2">
    <source>
        <dbReference type="ARBA" id="ARBA00022448"/>
    </source>
</evidence>
<protein>
    <submittedName>
        <fullName evidence="9">Sugar ABC transporter permease</fullName>
    </submittedName>
</protein>
<dbReference type="CDD" id="cd06261">
    <property type="entry name" value="TM_PBP2"/>
    <property type="match status" value="1"/>
</dbReference>
<dbReference type="RefSeq" id="WP_269883976.1">
    <property type="nucleotide sequence ID" value="NZ_JAQAGZ010000017.1"/>
</dbReference>
<sequence length="289" mass="33167">MRKTVESYLFLVPALVFLIAFSYFPFLRSVWTSFFQSKTVGDKHPVFIGFDNYTHLAGDEIFWKSIKNNLIFTVGTVPTSIILGFFIAILIHRASRLSTLYRILFFYPNILPTVAIANIWLFILNPDFGLLHQLMQLFKSSGWNPLGDPQWVMPALIAITIWKHIGYFMLFYLAGLQQLPKDVMEAAELDGASRWRSLWSITVPLLAPTTLFTSIIALVDSFLTMDTIYILTNGGPYNATIMPLFYIYQIAFQNWNIGLASTLTVILAIILLTIMLFNFFVFDRKVHYN</sequence>
<evidence type="ECO:0000313" key="9">
    <source>
        <dbReference type="EMBL" id="MCZ8515454.1"/>
    </source>
</evidence>
<dbReference type="Gene3D" id="1.10.3720.10">
    <property type="entry name" value="MetI-like"/>
    <property type="match status" value="1"/>
</dbReference>
<gene>
    <name evidence="9" type="ORF">O9H85_24210</name>
</gene>
<evidence type="ECO:0000256" key="6">
    <source>
        <dbReference type="ARBA" id="ARBA00023136"/>
    </source>
</evidence>
<comment type="similarity">
    <text evidence="7">Belongs to the binding-protein-dependent transport system permease family.</text>
</comment>
<keyword evidence="10" id="KW-1185">Reference proteome</keyword>
<dbReference type="SUPFAM" id="SSF161098">
    <property type="entry name" value="MetI-like"/>
    <property type="match status" value="1"/>
</dbReference>
<feature type="transmembrane region" description="Helical" evidence="7">
    <location>
        <begin position="70"/>
        <end position="91"/>
    </location>
</feature>
<keyword evidence="3" id="KW-1003">Cell membrane</keyword>
<evidence type="ECO:0000256" key="4">
    <source>
        <dbReference type="ARBA" id="ARBA00022692"/>
    </source>
</evidence>
<dbReference type="InterPro" id="IPR035906">
    <property type="entry name" value="MetI-like_sf"/>
</dbReference>
<dbReference type="PANTHER" id="PTHR30193">
    <property type="entry name" value="ABC TRANSPORTER PERMEASE PROTEIN"/>
    <property type="match status" value="1"/>
</dbReference>
<dbReference type="EMBL" id="JAQAGZ010000017">
    <property type="protein sequence ID" value="MCZ8515454.1"/>
    <property type="molecule type" value="Genomic_DNA"/>
</dbReference>
<feature type="domain" description="ABC transmembrane type-1" evidence="8">
    <location>
        <begin position="66"/>
        <end position="278"/>
    </location>
</feature>
<name>A0ABT4QEZ5_9BACL</name>
<feature type="transmembrane region" description="Helical" evidence="7">
    <location>
        <begin position="151"/>
        <end position="176"/>
    </location>
</feature>
<dbReference type="InterPro" id="IPR000515">
    <property type="entry name" value="MetI-like"/>
</dbReference>
<dbReference type="InterPro" id="IPR051393">
    <property type="entry name" value="ABC_transporter_permease"/>
</dbReference>
<reference evidence="9 10" key="1">
    <citation type="submission" date="2022-12" db="EMBL/GenBank/DDBJ databases">
        <title>Draft genome sequence of Paenibacillus sp. dW9.</title>
        <authorList>
            <person name="Choi E.-W."/>
            <person name="Kim D.-U."/>
        </authorList>
    </citation>
    <scope>NUCLEOTIDE SEQUENCE [LARGE SCALE GENOMIC DNA]</scope>
    <source>
        <strain evidence="10">dW9</strain>
    </source>
</reference>
<keyword evidence="5 7" id="KW-1133">Transmembrane helix</keyword>
<feature type="transmembrane region" description="Helical" evidence="7">
    <location>
        <begin position="257"/>
        <end position="282"/>
    </location>
</feature>
<keyword evidence="4 7" id="KW-0812">Transmembrane</keyword>
<dbReference type="PANTHER" id="PTHR30193:SF37">
    <property type="entry name" value="INNER MEMBRANE ABC TRANSPORTER PERMEASE PROTEIN YCJO"/>
    <property type="match status" value="1"/>
</dbReference>
<dbReference type="Pfam" id="PF00528">
    <property type="entry name" value="BPD_transp_1"/>
    <property type="match status" value="1"/>
</dbReference>
<proteinExistence type="inferred from homology"/>
<accession>A0ABT4QEZ5</accession>
<evidence type="ECO:0000313" key="10">
    <source>
        <dbReference type="Proteomes" id="UP001527882"/>
    </source>
</evidence>
<feature type="transmembrane region" description="Helical" evidence="7">
    <location>
        <begin position="197"/>
        <end position="219"/>
    </location>
</feature>
<evidence type="ECO:0000256" key="3">
    <source>
        <dbReference type="ARBA" id="ARBA00022475"/>
    </source>
</evidence>
<evidence type="ECO:0000256" key="1">
    <source>
        <dbReference type="ARBA" id="ARBA00004651"/>
    </source>
</evidence>
<keyword evidence="2 7" id="KW-0813">Transport</keyword>
<evidence type="ECO:0000256" key="7">
    <source>
        <dbReference type="RuleBase" id="RU363032"/>
    </source>
</evidence>
<organism evidence="9 10">
    <name type="scientific">Paenibacillus gyeongsangnamensis</name>
    <dbReference type="NCBI Taxonomy" id="3388067"/>
    <lineage>
        <taxon>Bacteria</taxon>
        <taxon>Bacillati</taxon>
        <taxon>Bacillota</taxon>
        <taxon>Bacilli</taxon>
        <taxon>Bacillales</taxon>
        <taxon>Paenibacillaceae</taxon>
        <taxon>Paenibacillus</taxon>
    </lineage>
</organism>